<keyword evidence="4 8" id="KW-0479">Metal-binding</keyword>
<dbReference type="PROSITE" id="PS00086">
    <property type="entry name" value="CYTOCHROME_P450"/>
    <property type="match status" value="1"/>
</dbReference>
<protein>
    <submittedName>
        <fullName evidence="10">Putative cytochrome p450 cyp11/cyp12/cyp24/cyp27 subfamily</fullName>
    </submittedName>
</protein>
<organism evidence="10">
    <name type="scientific">Hyalomma excavatum</name>
    <dbReference type="NCBI Taxonomy" id="257692"/>
    <lineage>
        <taxon>Eukaryota</taxon>
        <taxon>Metazoa</taxon>
        <taxon>Ecdysozoa</taxon>
        <taxon>Arthropoda</taxon>
        <taxon>Chelicerata</taxon>
        <taxon>Arachnida</taxon>
        <taxon>Acari</taxon>
        <taxon>Parasitiformes</taxon>
        <taxon>Ixodida</taxon>
        <taxon>Ixodoidea</taxon>
        <taxon>Ixodidae</taxon>
        <taxon>Hyalomminae</taxon>
        <taxon>Hyalomma</taxon>
    </lineage>
</organism>
<comment type="cofactor">
    <cofactor evidence="1 8">
        <name>heme</name>
        <dbReference type="ChEBI" id="CHEBI:30413"/>
    </cofactor>
</comment>
<dbReference type="GO" id="GO:0004497">
    <property type="term" value="F:monooxygenase activity"/>
    <property type="evidence" value="ECO:0007669"/>
    <property type="project" value="UniProtKB-KW"/>
</dbReference>
<dbReference type="PANTHER" id="PTHR24279">
    <property type="entry name" value="CYTOCHROME P450"/>
    <property type="match status" value="1"/>
</dbReference>
<dbReference type="Gene3D" id="1.10.630.10">
    <property type="entry name" value="Cytochrome P450"/>
    <property type="match status" value="1"/>
</dbReference>
<feature type="non-terminal residue" evidence="10">
    <location>
        <position position="1"/>
    </location>
</feature>
<dbReference type="PANTHER" id="PTHR24279:SF120">
    <property type="entry name" value="CYTOCHROME P450"/>
    <property type="match status" value="1"/>
</dbReference>
<dbReference type="EMBL" id="GEFH01004789">
    <property type="protein sequence ID" value="JAP63792.1"/>
    <property type="molecule type" value="mRNA"/>
</dbReference>
<evidence type="ECO:0000313" key="10">
    <source>
        <dbReference type="EMBL" id="JAP63792.1"/>
    </source>
</evidence>
<evidence type="ECO:0000256" key="6">
    <source>
        <dbReference type="ARBA" id="ARBA00023004"/>
    </source>
</evidence>
<evidence type="ECO:0000256" key="8">
    <source>
        <dbReference type="PIRSR" id="PIRSR602401-1"/>
    </source>
</evidence>
<name>A0A131XBS6_9ACAR</name>
<feature type="binding site" description="axial binding residue" evidence="8">
    <location>
        <position position="433"/>
    </location>
    <ligand>
        <name>heme</name>
        <dbReference type="ChEBI" id="CHEBI:30413"/>
    </ligand>
    <ligandPart>
        <name>Fe</name>
        <dbReference type="ChEBI" id="CHEBI:18248"/>
    </ligandPart>
</feature>
<dbReference type="PRINTS" id="PR00385">
    <property type="entry name" value="P450"/>
</dbReference>
<evidence type="ECO:0000256" key="9">
    <source>
        <dbReference type="RuleBase" id="RU000461"/>
    </source>
</evidence>
<dbReference type="PRINTS" id="PR00463">
    <property type="entry name" value="EP450I"/>
</dbReference>
<keyword evidence="3 8" id="KW-0349">Heme</keyword>
<comment type="similarity">
    <text evidence="2 9">Belongs to the cytochrome P450 family.</text>
</comment>
<dbReference type="InterPro" id="IPR002401">
    <property type="entry name" value="Cyt_P450_E_grp-I"/>
</dbReference>
<reference evidence="10" key="1">
    <citation type="journal article" date="2017" name="Ticks Tick Borne Dis.">
        <title>An insight into the sialome of Hyalomma excavatum.</title>
        <authorList>
            <person name="Ribeiro J.M."/>
            <person name="Slovak M."/>
            <person name="Francischetti I.M."/>
        </authorList>
    </citation>
    <scope>NUCLEOTIDE SEQUENCE</scope>
    <source>
        <strain evidence="10">Samish</strain>
        <tissue evidence="10">Salivary glands</tissue>
    </source>
</reference>
<dbReference type="InterPro" id="IPR017972">
    <property type="entry name" value="Cyt_P450_CS"/>
</dbReference>
<evidence type="ECO:0000256" key="2">
    <source>
        <dbReference type="ARBA" id="ARBA00010617"/>
    </source>
</evidence>
<evidence type="ECO:0000256" key="3">
    <source>
        <dbReference type="ARBA" id="ARBA00022617"/>
    </source>
</evidence>
<dbReference type="InterPro" id="IPR050479">
    <property type="entry name" value="CYP11_CYP27_families"/>
</dbReference>
<dbReference type="AlphaFoldDB" id="A0A131XBS6"/>
<keyword evidence="7 9" id="KW-0503">Monooxygenase</keyword>
<evidence type="ECO:0000256" key="4">
    <source>
        <dbReference type="ARBA" id="ARBA00022723"/>
    </source>
</evidence>
<dbReference type="InterPro" id="IPR036396">
    <property type="entry name" value="Cyt_P450_sf"/>
</dbReference>
<dbReference type="CDD" id="cd11054">
    <property type="entry name" value="CYP24A1-like"/>
    <property type="match status" value="1"/>
</dbReference>
<evidence type="ECO:0000256" key="7">
    <source>
        <dbReference type="ARBA" id="ARBA00023033"/>
    </source>
</evidence>
<evidence type="ECO:0000256" key="5">
    <source>
        <dbReference type="ARBA" id="ARBA00023002"/>
    </source>
</evidence>
<keyword evidence="6 8" id="KW-0408">Iron</keyword>
<dbReference type="Pfam" id="PF00067">
    <property type="entry name" value="p450"/>
    <property type="match status" value="1"/>
</dbReference>
<dbReference type="InterPro" id="IPR001128">
    <property type="entry name" value="Cyt_P450"/>
</dbReference>
<dbReference type="GO" id="GO:0020037">
    <property type="term" value="F:heme binding"/>
    <property type="evidence" value="ECO:0007669"/>
    <property type="project" value="InterPro"/>
</dbReference>
<dbReference type="GO" id="GO:0005506">
    <property type="term" value="F:iron ion binding"/>
    <property type="evidence" value="ECO:0007669"/>
    <property type="project" value="InterPro"/>
</dbReference>
<dbReference type="GO" id="GO:0016705">
    <property type="term" value="F:oxidoreductase activity, acting on paired donors, with incorporation or reduction of molecular oxygen"/>
    <property type="evidence" value="ECO:0007669"/>
    <property type="project" value="InterPro"/>
</dbReference>
<accession>A0A131XBS6</accession>
<sequence length="489" mass="55495">KPFSKVPRITGLPFLGSSWIYWPFIGKYDRHDINKGAWQMYHDYGPIVVETLPGRRIIVHLFSANDFRTLYQEEGRTPYRMGAQPFKLYHDSRPEYFANPGLINAQLEQWKEIRSMAQPSTLRPRAVQSYYDAIEEAARSAVDYIGMKRDKDGYVSNFEVIMNKWALESIMMVSLRKKLSLLADHVEPDSASIFDAIDRIFTGLDALVTHFPYYRYFSTPTSRSFHGAGDTLVPLLFRLTKEAVAEAHTSGDPNKRSTILQHLLAGQKADLKEMFTFLHDLVISGANTTGAAATFAFYRLATNPEAQAKAREEVMSLPSDQLLGTQASSDTDLPYLKACIKETLRLHPIIPGVNLKLKHDTIMSGYRIPANVVLRTEWYVAGRLEENFTRASEFLPERWLKSSEEDRDGQVGVHAWNHHPFASLPFGTGPRTCIGKRIAEMELCTLLTQVLKRYRVESHHGDIGFRTQSTGRTERPVTLQFIDSTAPDS</sequence>
<dbReference type="SUPFAM" id="SSF48264">
    <property type="entry name" value="Cytochrome P450"/>
    <property type="match status" value="1"/>
</dbReference>
<proteinExistence type="evidence at transcript level"/>
<evidence type="ECO:0000256" key="1">
    <source>
        <dbReference type="ARBA" id="ARBA00001971"/>
    </source>
</evidence>
<keyword evidence="5 9" id="KW-0560">Oxidoreductase</keyword>